<sequence length="46" mass="5357">MVGTRLVRLGTRLMRQVVTTVTYPELMPAMQESLWKTNHLQKARKS</sequence>
<protein>
    <submittedName>
        <fullName evidence="1">Uncharacterized protein</fullName>
    </submittedName>
</protein>
<name>A0A0A8YNP2_ARUDO</name>
<reference evidence="1" key="2">
    <citation type="journal article" date="2015" name="Data Brief">
        <title>Shoot transcriptome of the giant reed, Arundo donax.</title>
        <authorList>
            <person name="Barrero R.A."/>
            <person name="Guerrero F.D."/>
            <person name="Moolhuijzen P."/>
            <person name="Goolsby J.A."/>
            <person name="Tidwell J."/>
            <person name="Bellgard S.E."/>
            <person name="Bellgard M.I."/>
        </authorList>
    </citation>
    <scope>NUCLEOTIDE SEQUENCE</scope>
    <source>
        <tissue evidence="1">Shoot tissue taken approximately 20 cm above the soil surface</tissue>
    </source>
</reference>
<dbReference type="EMBL" id="GBRH01270497">
    <property type="protein sequence ID" value="JAD27398.1"/>
    <property type="molecule type" value="Transcribed_RNA"/>
</dbReference>
<organism evidence="1">
    <name type="scientific">Arundo donax</name>
    <name type="common">Giant reed</name>
    <name type="synonym">Donax arundinaceus</name>
    <dbReference type="NCBI Taxonomy" id="35708"/>
    <lineage>
        <taxon>Eukaryota</taxon>
        <taxon>Viridiplantae</taxon>
        <taxon>Streptophyta</taxon>
        <taxon>Embryophyta</taxon>
        <taxon>Tracheophyta</taxon>
        <taxon>Spermatophyta</taxon>
        <taxon>Magnoliopsida</taxon>
        <taxon>Liliopsida</taxon>
        <taxon>Poales</taxon>
        <taxon>Poaceae</taxon>
        <taxon>PACMAD clade</taxon>
        <taxon>Arundinoideae</taxon>
        <taxon>Arundineae</taxon>
        <taxon>Arundo</taxon>
    </lineage>
</organism>
<dbReference type="AlphaFoldDB" id="A0A0A8YNP2"/>
<evidence type="ECO:0000313" key="1">
    <source>
        <dbReference type="EMBL" id="JAD27398.1"/>
    </source>
</evidence>
<accession>A0A0A8YNP2</accession>
<reference evidence="1" key="1">
    <citation type="submission" date="2014-09" db="EMBL/GenBank/DDBJ databases">
        <authorList>
            <person name="Magalhaes I.L.F."/>
            <person name="Oliveira U."/>
            <person name="Santos F.R."/>
            <person name="Vidigal T.H.D.A."/>
            <person name="Brescovit A.D."/>
            <person name="Santos A.J."/>
        </authorList>
    </citation>
    <scope>NUCLEOTIDE SEQUENCE</scope>
    <source>
        <tissue evidence="1">Shoot tissue taken approximately 20 cm above the soil surface</tissue>
    </source>
</reference>
<proteinExistence type="predicted"/>